<evidence type="ECO:0000256" key="1">
    <source>
        <dbReference type="ARBA" id="ARBA00007257"/>
    </source>
</evidence>
<reference evidence="8" key="1">
    <citation type="submission" date="2020-10" db="EMBL/GenBank/DDBJ databases">
        <authorList>
            <person name="Gilroy R."/>
        </authorList>
    </citation>
    <scope>NUCLEOTIDE SEQUENCE</scope>
    <source>
        <strain evidence="8">CHK195-26880</strain>
    </source>
</reference>
<reference evidence="8" key="2">
    <citation type="journal article" date="2021" name="PeerJ">
        <title>Extensive microbial diversity within the chicken gut microbiome revealed by metagenomics and culture.</title>
        <authorList>
            <person name="Gilroy R."/>
            <person name="Ravi A."/>
            <person name="Getino M."/>
            <person name="Pursley I."/>
            <person name="Horton D.L."/>
            <person name="Alikhan N.F."/>
            <person name="Baker D."/>
            <person name="Gharbi K."/>
            <person name="Hall N."/>
            <person name="Watson M."/>
            <person name="Adriaenssens E.M."/>
            <person name="Foster-Nyarko E."/>
            <person name="Jarju S."/>
            <person name="Secka A."/>
            <person name="Antonio M."/>
            <person name="Oren A."/>
            <person name="Chaudhuri R.R."/>
            <person name="La Ragione R."/>
            <person name="Hildebrand F."/>
            <person name="Pallen M.J."/>
        </authorList>
    </citation>
    <scope>NUCLEOTIDE SEQUENCE</scope>
    <source>
        <strain evidence="8">CHK195-26880</strain>
    </source>
</reference>
<protein>
    <submittedName>
        <fullName evidence="8">Cys-Gln thioester bond-forming surface protein</fullName>
    </submittedName>
</protein>
<feature type="chain" id="PRO_5038712124" evidence="5">
    <location>
        <begin position="32"/>
        <end position="876"/>
    </location>
</feature>
<evidence type="ECO:0000256" key="4">
    <source>
        <dbReference type="SAM" id="Phobius"/>
    </source>
</evidence>
<dbReference type="Pfam" id="PF17802">
    <property type="entry name" value="SpaA"/>
    <property type="match status" value="6"/>
</dbReference>
<keyword evidence="4" id="KW-0812">Transmembrane</keyword>
<proteinExistence type="inferred from homology"/>
<dbReference type="InterPro" id="IPR013552">
    <property type="entry name" value="Thioester_dom"/>
</dbReference>
<dbReference type="Proteomes" id="UP000886833">
    <property type="component" value="Unassembled WGS sequence"/>
</dbReference>
<feature type="signal peptide" evidence="5">
    <location>
        <begin position="1"/>
        <end position="31"/>
    </location>
</feature>
<feature type="domain" description="SpaA-like prealbumin fold" evidence="7">
    <location>
        <begin position="751"/>
        <end position="833"/>
    </location>
</feature>
<accession>A0A9D1GAD9</accession>
<evidence type="ECO:0000256" key="5">
    <source>
        <dbReference type="SAM" id="SignalP"/>
    </source>
</evidence>
<name>A0A9D1GAD9_9FIRM</name>
<dbReference type="Gene3D" id="2.60.40.10">
    <property type="entry name" value="Immunoglobulins"/>
    <property type="match status" value="6"/>
</dbReference>
<keyword evidence="3 5" id="KW-0732">Signal</keyword>
<sequence length="876" mass="94928">MKKIKMHKFKLLILAVLVATLGIFTFTGANAASSAPQSFTANSEKLLDGYIADWNYAKLTSSLGGYVYCQDFNKGIPYGVTMTLDGEAPAGIAYILSNGFPRVSITGNDDMDYYITQAAVWWYEDLYMGGNNLAEPFKTTGSDPYNLRPYIIELVEGAGKVTSYATPAIKLVNNDSSLNLSSDKKYYESAAISVNTLYVTGNYTVSLSNAPSGTEVVNANTNASSSSFGQSESFKIRIPVDNVDVGSLNISVKVTATGSINKAYKYKSSNPTKQSVFGSLLYPETSTVTDTTNLTLETSKVTITKIDADTNKSLAGAKFVVKDSAGKTVASWTSTTSSHVIKNLPNGTYTLQETEAPDGYTLNDQVVEFTISDTNRNIAIRFKNKAIDKKATIIKVDADTNKALAGAEFVIKDSAGKTVETFTTTTEAHVIDNLANGTYTIKETKAPAGYVKLDKTYSFTISDTNNNIKLTIKNKAIEKSATIIKVDKDTGKAVAGAVLVVKNSTGKVVERFTTTEEAHVIKNLADGKYTVEEEKAPAGYKKTDEVFTFTISDTNNHATITIENEPIEKSATIIKVDKDTGKAVAGAVLVVKNSSGKVVERFTTTEEAHVIKNLADGKYTVEEEKAPAGYKKTDEIFTFTISDTNNSATIKIENEAIEKTAEIIKIDSITKDPVAGAVLVVKNSEGEVIETFTTTTESHIIENLTDGKYTVEEIEAPAGYEKTDEIFTFTISDTNNKAEITIENTPIEKLVNILKVDKETGNPLSGATLVVKDSTGKVIEQFVTTTEPHTITGLKDGEYTVEEVEAPEGYKKSDDIYKFTISDETPTALVIFENNEIVEVPFTGSNKSLISTIFGSMLLISGVGFVYYNGKKQKVK</sequence>
<keyword evidence="4" id="KW-1133">Transmembrane helix</keyword>
<dbReference type="PANTHER" id="PTHR36108:SF13">
    <property type="entry name" value="COLOSSIN-B-RELATED"/>
    <property type="match status" value="1"/>
</dbReference>
<dbReference type="InterPro" id="IPR041033">
    <property type="entry name" value="SpaA_PFL_dom_1"/>
</dbReference>
<dbReference type="SUPFAM" id="SSF49478">
    <property type="entry name" value="Cna protein B-type domain"/>
    <property type="match status" value="2"/>
</dbReference>
<dbReference type="PANTHER" id="PTHR36108">
    <property type="entry name" value="COLOSSIN-B-RELATED"/>
    <property type="match status" value="1"/>
</dbReference>
<evidence type="ECO:0000256" key="3">
    <source>
        <dbReference type="ARBA" id="ARBA00022729"/>
    </source>
</evidence>
<organism evidence="8 9">
    <name type="scientific">Candidatus Onthousia faecipullorum</name>
    <dbReference type="NCBI Taxonomy" id="2840887"/>
    <lineage>
        <taxon>Bacteria</taxon>
        <taxon>Bacillati</taxon>
        <taxon>Bacillota</taxon>
        <taxon>Bacilli</taxon>
        <taxon>Candidatus Onthousia</taxon>
    </lineage>
</organism>
<comment type="caution">
    <text evidence="8">The sequence shown here is derived from an EMBL/GenBank/DDBJ whole genome shotgun (WGS) entry which is preliminary data.</text>
</comment>
<keyword evidence="4" id="KW-0472">Membrane</keyword>
<dbReference type="AlphaFoldDB" id="A0A9D1GAD9"/>
<dbReference type="EMBL" id="DVKQ01000019">
    <property type="protein sequence ID" value="HIT37191.1"/>
    <property type="molecule type" value="Genomic_DNA"/>
</dbReference>
<feature type="domain" description="SpaA-like prealbumin fold" evidence="7">
    <location>
        <begin position="661"/>
        <end position="745"/>
    </location>
</feature>
<evidence type="ECO:0000313" key="8">
    <source>
        <dbReference type="EMBL" id="HIT37191.1"/>
    </source>
</evidence>
<feature type="domain" description="SpaA-like prealbumin fold" evidence="7">
    <location>
        <begin position="570"/>
        <end position="655"/>
    </location>
</feature>
<evidence type="ECO:0000259" key="7">
    <source>
        <dbReference type="Pfam" id="PF17802"/>
    </source>
</evidence>
<dbReference type="InterPro" id="IPR013783">
    <property type="entry name" value="Ig-like_fold"/>
</dbReference>
<evidence type="ECO:0000259" key="6">
    <source>
        <dbReference type="Pfam" id="PF08341"/>
    </source>
</evidence>
<keyword evidence="2" id="KW-0964">Secreted</keyword>
<feature type="transmembrane region" description="Helical" evidence="4">
    <location>
        <begin position="849"/>
        <end position="868"/>
    </location>
</feature>
<feature type="domain" description="Thioester" evidence="6">
    <location>
        <begin position="67"/>
        <end position="128"/>
    </location>
</feature>
<evidence type="ECO:0000256" key="2">
    <source>
        <dbReference type="ARBA" id="ARBA00022525"/>
    </source>
</evidence>
<dbReference type="Pfam" id="PF08341">
    <property type="entry name" value="TED"/>
    <property type="match status" value="1"/>
</dbReference>
<feature type="domain" description="SpaA-like prealbumin fold" evidence="7">
    <location>
        <begin position="300"/>
        <end position="385"/>
    </location>
</feature>
<gene>
    <name evidence="8" type="ORF">IAB59_01760</name>
</gene>
<feature type="domain" description="SpaA-like prealbumin fold" evidence="7">
    <location>
        <begin position="480"/>
        <end position="565"/>
    </location>
</feature>
<comment type="similarity">
    <text evidence="1">Belongs to the serine-aspartate repeat-containing protein (SDr) family.</text>
</comment>
<feature type="domain" description="SpaA-like prealbumin fold" evidence="7">
    <location>
        <begin position="390"/>
        <end position="475"/>
    </location>
</feature>
<evidence type="ECO:0000313" key="9">
    <source>
        <dbReference type="Proteomes" id="UP000886833"/>
    </source>
</evidence>